<comment type="caution">
    <text evidence="1">The sequence shown here is derived from an EMBL/GenBank/DDBJ whole genome shotgun (WGS) entry which is preliminary data.</text>
</comment>
<dbReference type="RefSeq" id="WP_268616723.1">
    <property type="nucleotide sequence ID" value="NZ_JAMDMX010000068.1"/>
</dbReference>
<protein>
    <recommendedName>
        <fullName evidence="3">ATP-binding protein</fullName>
    </recommendedName>
</protein>
<dbReference type="Proteomes" id="UP001527099">
    <property type="component" value="Unassembled WGS sequence"/>
</dbReference>
<sequence length="437" mass="50016">MTNLRVSQVFGVKKEMVLSYIERDQVDEKFKQALKTDKHIIVYGSSKQGKSALRRKHIAEEDEVLVQCGPNHDIQSIYGSILRQMKIQIESSMSDKLLTHDDVDAKGKFKVNIPFIGGIDAELGSKVGTSREQVKNYRSFDINLDVAQDVGEVLLAIKFSKLIILENFHYLEDEIQKRLAFDLRTFQDMGIRVVILGIWRERNRLNQFNGDLIDRITEVPVEPWEDVDFDKVINKGASLLNVELTEQIILKIKECSFGNIGIVQEICKELFTASGITESSSTLQIIDDESLLDKAIKIKVEDYTSRHQRALESIADASRSYEGGLFLPYYIVKIIILSEIQELKSGIKRQTLHTRIREIHYQPERVRAGDMTNLLHGLSNLQGKKSIVPPLFDYDRSDKRMKVIDSSLLFFLRFSDRSELLEEIPNPLESDIPDLLS</sequence>
<dbReference type="Gene3D" id="3.40.50.300">
    <property type="entry name" value="P-loop containing nucleotide triphosphate hydrolases"/>
    <property type="match status" value="1"/>
</dbReference>
<evidence type="ECO:0000313" key="2">
    <source>
        <dbReference type="Proteomes" id="UP001527099"/>
    </source>
</evidence>
<organism evidence="1 2">
    <name type="scientific">Paenibacillus alginolyticus</name>
    <dbReference type="NCBI Taxonomy" id="59839"/>
    <lineage>
        <taxon>Bacteria</taxon>
        <taxon>Bacillati</taxon>
        <taxon>Bacillota</taxon>
        <taxon>Bacilli</taxon>
        <taxon>Bacillales</taxon>
        <taxon>Paenibacillaceae</taxon>
        <taxon>Paenibacillus</taxon>
    </lineage>
</organism>
<dbReference type="EMBL" id="JAMDMX010000068">
    <property type="protein sequence ID" value="MCY9695363.1"/>
    <property type="molecule type" value="Genomic_DNA"/>
</dbReference>
<name>A0ABT4GGR6_9BACL</name>
<reference evidence="1 2" key="1">
    <citation type="submission" date="2022-05" db="EMBL/GenBank/DDBJ databases">
        <title>Genome Sequencing of Bee-Associated Microbes.</title>
        <authorList>
            <person name="Dunlap C."/>
        </authorList>
    </citation>
    <scope>NUCLEOTIDE SEQUENCE [LARGE SCALE GENOMIC DNA]</scope>
    <source>
        <strain evidence="1 2">NRRL B-14421</strain>
    </source>
</reference>
<evidence type="ECO:0000313" key="1">
    <source>
        <dbReference type="EMBL" id="MCY9695363.1"/>
    </source>
</evidence>
<accession>A0ABT4GGR6</accession>
<proteinExistence type="predicted"/>
<gene>
    <name evidence="1" type="ORF">M5X19_21005</name>
</gene>
<dbReference type="InterPro" id="IPR027417">
    <property type="entry name" value="P-loop_NTPase"/>
</dbReference>
<evidence type="ECO:0008006" key="3">
    <source>
        <dbReference type="Google" id="ProtNLM"/>
    </source>
</evidence>
<keyword evidence="2" id="KW-1185">Reference proteome</keyword>
<dbReference type="SUPFAM" id="SSF52540">
    <property type="entry name" value="P-loop containing nucleoside triphosphate hydrolases"/>
    <property type="match status" value="1"/>
</dbReference>